<evidence type="ECO:0000256" key="6">
    <source>
        <dbReference type="RuleBase" id="RU363053"/>
    </source>
</evidence>
<dbReference type="OrthoDB" id="430207at2759"/>
<dbReference type="InterPro" id="IPR007248">
    <property type="entry name" value="Mpv17_PMP22"/>
</dbReference>
<name>A0A0K2TZQ9_LEPSM</name>
<evidence type="ECO:0000256" key="4">
    <source>
        <dbReference type="ARBA" id="ARBA00022989"/>
    </source>
</evidence>
<organism evidence="7">
    <name type="scientific">Lepeophtheirus salmonis</name>
    <name type="common">Salmon louse</name>
    <name type="synonym">Caligus salmonis</name>
    <dbReference type="NCBI Taxonomy" id="72036"/>
    <lineage>
        <taxon>Eukaryota</taxon>
        <taxon>Metazoa</taxon>
        <taxon>Ecdysozoa</taxon>
        <taxon>Arthropoda</taxon>
        <taxon>Crustacea</taxon>
        <taxon>Multicrustacea</taxon>
        <taxon>Hexanauplia</taxon>
        <taxon>Copepoda</taxon>
        <taxon>Siphonostomatoida</taxon>
        <taxon>Caligidae</taxon>
        <taxon>Lepeophtheirus</taxon>
    </lineage>
</organism>
<evidence type="ECO:0000256" key="1">
    <source>
        <dbReference type="ARBA" id="ARBA00004141"/>
    </source>
</evidence>
<keyword evidence="4 6" id="KW-1133">Transmembrane helix</keyword>
<feature type="transmembrane region" description="Helical" evidence="6">
    <location>
        <begin position="51"/>
        <end position="71"/>
    </location>
</feature>
<keyword evidence="3 6" id="KW-0812">Transmembrane</keyword>
<protein>
    <recommendedName>
        <fullName evidence="8">Mpv17-like protein</fullName>
    </recommendedName>
</protein>
<evidence type="ECO:0000313" key="7">
    <source>
        <dbReference type="EMBL" id="CDW31197.1"/>
    </source>
</evidence>
<sequence>MYTRFKGFLTTRPLLTNCLIYGTFYSGAEFSQQTILRKIRTEKSSPYDFPLIGRYFVLGSTVFPVSLYYWFRFLDKKMVGTAMKVVVPKVIVDQLVSSPYMLATFFIGMSIMEGKKDIFEECKEKMWPSYQP</sequence>
<feature type="transmembrane region" description="Helical" evidence="6">
    <location>
        <begin position="12"/>
        <end position="30"/>
    </location>
</feature>
<dbReference type="AlphaFoldDB" id="A0A0K2TZQ9"/>
<feature type="transmembrane region" description="Helical" evidence="6">
    <location>
        <begin position="91"/>
        <end position="111"/>
    </location>
</feature>
<evidence type="ECO:0000256" key="3">
    <source>
        <dbReference type="ARBA" id="ARBA00022692"/>
    </source>
</evidence>
<evidence type="ECO:0000256" key="2">
    <source>
        <dbReference type="ARBA" id="ARBA00006824"/>
    </source>
</evidence>
<dbReference type="PANTHER" id="PTHR11266:SF85">
    <property type="entry name" value="MPV17-LIKE PROTEIN"/>
    <property type="match status" value="1"/>
</dbReference>
<proteinExistence type="inferred from homology"/>
<evidence type="ECO:0000256" key="5">
    <source>
        <dbReference type="ARBA" id="ARBA00023136"/>
    </source>
</evidence>
<comment type="subcellular location">
    <subcellularLocation>
        <location evidence="1">Membrane</location>
        <topology evidence="1">Multi-pass membrane protein</topology>
    </subcellularLocation>
</comment>
<dbReference type="GO" id="GO:0016020">
    <property type="term" value="C:membrane"/>
    <property type="evidence" value="ECO:0007669"/>
    <property type="project" value="UniProtKB-SubCell"/>
</dbReference>
<accession>A0A0K2TZQ9</accession>
<keyword evidence="5 6" id="KW-0472">Membrane</keyword>
<evidence type="ECO:0008006" key="8">
    <source>
        <dbReference type="Google" id="ProtNLM"/>
    </source>
</evidence>
<dbReference type="EMBL" id="HACA01013836">
    <property type="protein sequence ID" value="CDW31197.1"/>
    <property type="molecule type" value="Transcribed_RNA"/>
</dbReference>
<dbReference type="PANTHER" id="PTHR11266">
    <property type="entry name" value="PEROXISOMAL MEMBRANE PROTEIN 2, PXMP2 MPV17"/>
    <property type="match status" value="1"/>
</dbReference>
<reference evidence="7" key="1">
    <citation type="submission" date="2014-05" db="EMBL/GenBank/DDBJ databases">
        <authorList>
            <person name="Chronopoulou M."/>
        </authorList>
    </citation>
    <scope>NUCLEOTIDE SEQUENCE</scope>
    <source>
        <tissue evidence="7">Whole organism</tissue>
    </source>
</reference>
<comment type="similarity">
    <text evidence="2 6">Belongs to the peroxisomal membrane protein PXMP2/4 family.</text>
</comment>
<dbReference type="GO" id="GO:0005739">
    <property type="term" value="C:mitochondrion"/>
    <property type="evidence" value="ECO:0007669"/>
    <property type="project" value="TreeGrafter"/>
</dbReference>